<keyword evidence="4" id="KW-0732">Signal</keyword>
<evidence type="ECO:0000313" key="6">
    <source>
        <dbReference type="Proteomes" id="UP000038045"/>
    </source>
</evidence>
<dbReference type="AlphaFoldDB" id="A0A0N5A4X2"/>
<dbReference type="Pfam" id="PF01826">
    <property type="entry name" value="TIL"/>
    <property type="match status" value="3"/>
</dbReference>
<keyword evidence="6" id="KW-1185">Reference proteome</keyword>
<feature type="chain" id="PRO_5005892682" evidence="4">
    <location>
        <begin position="22"/>
        <end position="283"/>
    </location>
</feature>
<dbReference type="STRING" id="131310.A0A0N5A4X2"/>
<feature type="domain" description="TIL" evidence="5">
    <location>
        <begin position="65"/>
        <end position="117"/>
    </location>
</feature>
<organism evidence="6 7">
    <name type="scientific">Parastrongyloides trichosuri</name>
    <name type="common">Possum-specific nematode worm</name>
    <dbReference type="NCBI Taxonomy" id="131310"/>
    <lineage>
        <taxon>Eukaryota</taxon>
        <taxon>Metazoa</taxon>
        <taxon>Ecdysozoa</taxon>
        <taxon>Nematoda</taxon>
        <taxon>Chromadorea</taxon>
        <taxon>Rhabditida</taxon>
        <taxon>Tylenchina</taxon>
        <taxon>Panagrolaimomorpha</taxon>
        <taxon>Strongyloidoidea</taxon>
        <taxon>Strongyloididae</taxon>
        <taxon>Parastrongyloides</taxon>
    </lineage>
</organism>
<dbReference type="InterPro" id="IPR051368">
    <property type="entry name" value="SerProtInhib-TIL_Domain"/>
</dbReference>
<dbReference type="InterPro" id="IPR002919">
    <property type="entry name" value="TIL_dom"/>
</dbReference>
<reference evidence="7" key="1">
    <citation type="submission" date="2017-02" db="UniProtKB">
        <authorList>
            <consortium name="WormBaseParasite"/>
        </authorList>
    </citation>
    <scope>IDENTIFICATION</scope>
</reference>
<evidence type="ECO:0000256" key="3">
    <source>
        <dbReference type="ARBA" id="ARBA00023157"/>
    </source>
</evidence>
<evidence type="ECO:0000313" key="7">
    <source>
        <dbReference type="WBParaSite" id="PTRK_0001675600.1"/>
    </source>
</evidence>
<name>A0A0N5A4X2_PARTI</name>
<dbReference type="Proteomes" id="UP000038045">
    <property type="component" value="Unplaced"/>
</dbReference>
<evidence type="ECO:0000259" key="5">
    <source>
        <dbReference type="Pfam" id="PF01826"/>
    </source>
</evidence>
<keyword evidence="2" id="KW-0722">Serine protease inhibitor</keyword>
<accession>A0A0N5A4X2</accession>
<evidence type="ECO:0000256" key="1">
    <source>
        <dbReference type="ARBA" id="ARBA00022690"/>
    </source>
</evidence>
<feature type="signal peptide" evidence="4">
    <location>
        <begin position="1"/>
        <end position="21"/>
    </location>
</feature>
<sequence>MRFISFSIICVFLLFVIGTETQNDFMDQALIDLKNRFQKVGVKIPNFMEERIAEEFNESLENKECSQNMTYSNCGGCEASCSDSVISCDKSCKSPGCYCSGEYVYNNVGRCILKSECSENIEEDDQEIQPLESPSNICPGNYTYLTCGVCHEHCGNINTICTMECKTAGCYCIAHAAFNDENECILKADCKEGDSDNPNFISLNTSSENTLGKYIFVNNTEFQIGTEECEQNEKWNECGNACENSCNDEKVICPAICGPGACVCEQGFVRNTDGECILKSECS</sequence>
<dbReference type="PANTHER" id="PTHR23259">
    <property type="entry name" value="RIDDLE"/>
    <property type="match status" value="1"/>
</dbReference>
<dbReference type="InterPro" id="IPR036084">
    <property type="entry name" value="Ser_inhib-like_sf"/>
</dbReference>
<feature type="domain" description="TIL" evidence="5">
    <location>
        <begin position="138"/>
        <end position="190"/>
    </location>
</feature>
<proteinExistence type="predicted"/>
<dbReference type="CDD" id="cd19941">
    <property type="entry name" value="TIL"/>
    <property type="match status" value="3"/>
</dbReference>
<evidence type="ECO:0000256" key="4">
    <source>
        <dbReference type="SAM" id="SignalP"/>
    </source>
</evidence>
<dbReference type="SUPFAM" id="SSF57567">
    <property type="entry name" value="Serine protease inhibitors"/>
    <property type="match status" value="3"/>
</dbReference>
<feature type="domain" description="TIL" evidence="5">
    <location>
        <begin position="229"/>
        <end position="282"/>
    </location>
</feature>
<keyword evidence="1" id="KW-0646">Protease inhibitor</keyword>
<dbReference type="WBParaSite" id="PTRK_0001675600.1">
    <property type="protein sequence ID" value="PTRK_0001675600.1"/>
    <property type="gene ID" value="PTRK_0001675600"/>
</dbReference>
<dbReference type="GO" id="GO:0004867">
    <property type="term" value="F:serine-type endopeptidase inhibitor activity"/>
    <property type="evidence" value="ECO:0007669"/>
    <property type="project" value="UniProtKB-KW"/>
</dbReference>
<dbReference type="Gene3D" id="2.10.25.10">
    <property type="entry name" value="Laminin"/>
    <property type="match status" value="3"/>
</dbReference>
<protein>
    <submittedName>
        <fullName evidence="7">TIL domain-containing protein</fullName>
    </submittedName>
</protein>
<keyword evidence="3" id="KW-1015">Disulfide bond</keyword>
<dbReference type="PANTHER" id="PTHR23259:SF70">
    <property type="entry name" value="ACCESSORY GLAND PROTEIN ACP62F-RELATED"/>
    <property type="match status" value="1"/>
</dbReference>
<evidence type="ECO:0000256" key="2">
    <source>
        <dbReference type="ARBA" id="ARBA00022900"/>
    </source>
</evidence>